<evidence type="ECO:0000313" key="2">
    <source>
        <dbReference type="EMBL" id="KAJ7020217.1"/>
    </source>
</evidence>
<proteinExistence type="predicted"/>
<feature type="region of interest" description="Disordered" evidence="1">
    <location>
        <begin position="1"/>
        <end position="75"/>
    </location>
</feature>
<feature type="compositionally biased region" description="Basic and acidic residues" evidence="1">
    <location>
        <begin position="417"/>
        <end position="427"/>
    </location>
</feature>
<feature type="compositionally biased region" description="Polar residues" evidence="1">
    <location>
        <begin position="45"/>
        <end position="63"/>
    </location>
</feature>
<protein>
    <submittedName>
        <fullName evidence="2">Uncharacterized protein</fullName>
    </submittedName>
</protein>
<name>A0AAD6S6U2_9AGAR</name>
<dbReference type="AlphaFoldDB" id="A0AAD6S6U2"/>
<accession>A0AAD6S6U2</accession>
<feature type="compositionally biased region" description="Polar residues" evidence="1">
    <location>
        <begin position="350"/>
        <end position="359"/>
    </location>
</feature>
<dbReference type="Proteomes" id="UP001218188">
    <property type="component" value="Unassembled WGS sequence"/>
</dbReference>
<reference evidence="2" key="1">
    <citation type="submission" date="2023-03" db="EMBL/GenBank/DDBJ databases">
        <title>Massive genome expansion in bonnet fungi (Mycena s.s.) driven by repeated elements and novel gene families across ecological guilds.</title>
        <authorList>
            <consortium name="Lawrence Berkeley National Laboratory"/>
            <person name="Harder C.B."/>
            <person name="Miyauchi S."/>
            <person name="Viragh M."/>
            <person name="Kuo A."/>
            <person name="Thoen E."/>
            <person name="Andreopoulos B."/>
            <person name="Lu D."/>
            <person name="Skrede I."/>
            <person name="Drula E."/>
            <person name="Henrissat B."/>
            <person name="Morin E."/>
            <person name="Kohler A."/>
            <person name="Barry K."/>
            <person name="LaButti K."/>
            <person name="Morin E."/>
            <person name="Salamov A."/>
            <person name="Lipzen A."/>
            <person name="Mereny Z."/>
            <person name="Hegedus B."/>
            <person name="Baldrian P."/>
            <person name="Stursova M."/>
            <person name="Weitz H."/>
            <person name="Taylor A."/>
            <person name="Grigoriev I.V."/>
            <person name="Nagy L.G."/>
            <person name="Martin F."/>
            <person name="Kauserud H."/>
        </authorList>
    </citation>
    <scope>NUCLEOTIDE SEQUENCE</scope>
    <source>
        <strain evidence="2">CBHHK200</strain>
    </source>
</reference>
<sequence>MSSSKHLMDIIAPHPPRRQEPARRFRMRSRKCGKEGDVPRGHPPESNSSCDRASPSATTTRGQAHSPSRRRSSRVRHRHITVVLVAVDAGAFPVDLDGVDAGRLEAEPIEALDEDVDLACVIAGGLKTQAIEPLNEGVDLACIVSSGLEAKHVEALQKRVHLVRFVEVGEGRGQHAHSGGEDAGRTKLTTAVGLRREEWGMRAGRAAVGLTRFGQRSIPGSTPPSKSRRLFFPRVLVEEVVVLVFILLLVVGRSRCRDAADQTYNRWGSVQDAGGAKRYDYGKKLTRRRGRVGRVNGGVIGPRSTVNSTSIDPRAIFTSCLRLVQRGATTAMADKNENGKSSAQPPEASQGWNRQTANRPTAGPPRRLPIFNFFPLTNHRTRRRDELEAGSGGKATIGGEKLLGPDQTHKRSRRITPGHDDQDLSTDDELKVLKKSGPNQGLDASGRAREYQDAQWFRRKVGFRTEAKGIFMVTIRDANSEVRDVAGTTSRLIFTRPSAELTHCIPT</sequence>
<feature type="region of interest" description="Disordered" evidence="1">
    <location>
        <begin position="332"/>
        <end position="427"/>
    </location>
</feature>
<comment type="caution">
    <text evidence="2">The sequence shown here is derived from an EMBL/GenBank/DDBJ whole genome shotgun (WGS) entry which is preliminary data.</text>
</comment>
<evidence type="ECO:0000313" key="3">
    <source>
        <dbReference type="Proteomes" id="UP001218188"/>
    </source>
</evidence>
<organism evidence="2 3">
    <name type="scientific">Mycena alexandri</name>
    <dbReference type="NCBI Taxonomy" id="1745969"/>
    <lineage>
        <taxon>Eukaryota</taxon>
        <taxon>Fungi</taxon>
        <taxon>Dikarya</taxon>
        <taxon>Basidiomycota</taxon>
        <taxon>Agaricomycotina</taxon>
        <taxon>Agaricomycetes</taxon>
        <taxon>Agaricomycetidae</taxon>
        <taxon>Agaricales</taxon>
        <taxon>Marasmiineae</taxon>
        <taxon>Mycenaceae</taxon>
        <taxon>Mycena</taxon>
    </lineage>
</organism>
<keyword evidence="3" id="KW-1185">Reference proteome</keyword>
<feature type="compositionally biased region" description="Basic and acidic residues" evidence="1">
    <location>
        <begin position="32"/>
        <end position="43"/>
    </location>
</feature>
<gene>
    <name evidence="2" type="ORF">C8F04DRAFT_1196883</name>
</gene>
<evidence type="ECO:0000256" key="1">
    <source>
        <dbReference type="SAM" id="MobiDB-lite"/>
    </source>
</evidence>
<dbReference type="EMBL" id="JARJCM010000270">
    <property type="protein sequence ID" value="KAJ7020217.1"/>
    <property type="molecule type" value="Genomic_DNA"/>
</dbReference>